<dbReference type="InterPro" id="IPR036890">
    <property type="entry name" value="HATPase_C_sf"/>
</dbReference>
<keyword evidence="13 14" id="KW-0472">Membrane</keyword>
<dbReference type="Pfam" id="PF00512">
    <property type="entry name" value="HisKA"/>
    <property type="match status" value="1"/>
</dbReference>
<evidence type="ECO:0000256" key="5">
    <source>
        <dbReference type="ARBA" id="ARBA00022553"/>
    </source>
</evidence>
<dbReference type="InterPro" id="IPR005467">
    <property type="entry name" value="His_kinase_dom"/>
</dbReference>
<dbReference type="SMART" id="SM00388">
    <property type="entry name" value="HisKA"/>
    <property type="match status" value="1"/>
</dbReference>
<evidence type="ECO:0000256" key="11">
    <source>
        <dbReference type="ARBA" id="ARBA00022989"/>
    </source>
</evidence>
<evidence type="ECO:0000313" key="16">
    <source>
        <dbReference type="EMBL" id="RHL49721.1"/>
    </source>
</evidence>
<dbReference type="Pfam" id="PF02518">
    <property type="entry name" value="HATPase_c"/>
    <property type="match status" value="1"/>
</dbReference>
<feature type="domain" description="Histidine kinase" evidence="15">
    <location>
        <begin position="138"/>
        <end position="354"/>
    </location>
</feature>
<keyword evidence="8" id="KW-0547">Nucleotide-binding</keyword>
<comment type="subcellular location">
    <subcellularLocation>
        <location evidence="2">Cell membrane</location>
        <topology evidence="2">Multi-pass membrane protein</topology>
    </subcellularLocation>
</comment>
<dbReference type="PROSITE" id="PS50109">
    <property type="entry name" value="HIS_KIN"/>
    <property type="match status" value="1"/>
</dbReference>
<dbReference type="PRINTS" id="PR00344">
    <property type="entry name" value="BCTRLSENSOR"/>
</dbReference>
<dbReference type="CDD" id="cd00082">
    <property type="entry name" value="HisKA"/>
    <property type="match status" value="1"/>
</dbReference>
<dbReference type="PANTHER" id="PTHR45528:SF1">
    <property type="entry name" value="SENSOR HISTIDINE KINASE CPXA"/>
    <property type="match status" value="1"/>
</dbReference>
<dbReference type="InterPro" id="IPR036097">
    <property type="entry name" value="HisK_dim/P_sf"/>
</dbReference>
<dbReference type="GO" id="GO:0005524">
    <property type="term" value="F:ATP binding"/>
    <property type="evidence" value="ECO:0007669"/>
    <property type="project" value="UniProtKB-KW"/>
</dbReference>
<dbReference type="RefSeq" id="WP_059085787.1">
    <property type="nucleotide sequence ID" value="NZ_QROS01000002.1"/>
</dbReference>
<keyword evidence="4" id="KW-1003">Cell membrane</keyword>
<keyword evidence="10" id="KW-0067">ATP-binding</keyword>
<evidence type="ECO:0000256" key="8">
    <source>
        <dbReference type="ARBA" id="ARBA00022741"/>
    </source>
</evidence>
<dbReference type="SUPFAM" id="SSF55874">
    <property type="entry name" value="ATPase domain of HSP90 chaperone/DNA topoisomerase II/histidine kinase"/>
    <property type="match status" value="1"/>
</dbReference>
<dbReference type="FunFam" id="3.30.565.10:FF:000013">
    <property type="entry name" value="Two-component sensor histidine kinase"/>
    <property type="match status" value="1"/>
</dbReference>
<dbReference type="Gene3D" id="3.30.565.10">
    <property type="entry name" value="Histidine kinase-like ATPase, C-terminal domain"/>
    <property type="match status" value="1"/>
</dbReference>
<evidence type="ECO:0000256" key="3">
    <source>
        <dbReference type="ARBA" id="ARBA00012438"/>
    </source>
</evidence>
<feature type="transmembrane region" description="Helical" evidence="14">
    <location>
        <begin position="20"/>
        <end position="38"/>
    </location>
</feature>
<keyword evidence="7 14" id="KW-0812">Transmembrane</keyword>
<sequence>MSKKEMTTEKRLKVRLYLSLLIYTVVGYGLTLLLDYIFSKFDNDIFAWIYWRLGPLFILYLVIGFVCIFNYYWKKPWDYLDEVIDATQTVYEQNSHTVSLSDPLKELEEQLNQIKMSVLLSKQAAKQAEEKKNEIVMYLAHDIRTPLTTVIGYLSLLHEASDMPEQQKEKYVKIALDKAERLERLINELFEITKYNAHTVIIKKENVDLHCLIAQVIDEIYPTLSANGNTAVFTAEDNLSVNADPEKLARVFSNLLRNAASYSYPQTEITISAKRLEHDIQITFENRGETIPEEQLNSIFEKFNRLDDARLSNTGGAGLGLSIAEEIIHLHGGKITASSQNETIDFVITLPLSA</sequence>
<dbReference type="InterPro" id="IPR050398">
    <property type="entry name" value="HssS/ArlS-like"/>
</dbReference>
<evidence type="ECO:0000313" key="17">
    <source>
        <dbReference type="Proteomes" id="UP000285897"/>
    </source>
</evidence>
<evidence type="ECO:0000256" key="6">
    <source>
        <dbReference type="ARBA" id="ARBA00022679"/>
    </source>
</evidence>
<evidence type="ECO:0000256" key="13">
    <source>
        <dbReference type="ARBA" id="ARBA00023136"/>
    </source>
</evidence>
<dbReference type="InterPro" id="IPR003594">
    <property type="entry name" value="HATPase_dom"/>
</dbReference>
<evidence type="ECO:0000256" key="14">
    <source>
        <dbReference type="SAM" id="Phobius"/>
    </source>
</evidence>
<dbReference type="GO" id="GO:0000155">
    <property type="term" value="F:phosphorelay sensor kinase activity"/>
    <property type="evidence" value="ECO:0007669"/>
    <property type="project" value="InterPro"/>
</dbReference>
<dbReference type="SMART" id="SM00387">
    <property type="entry name" value="HATPase_c"/>
    <property type="match status" value="1"/>
</dbReference>
<dbReference type="SUPFAM" id="SSF47384">
    <property type="entry name" value="Homodimeric domain of signal transducing histidine kinase"/>
    <property type="match status" value="1"/>
</dbReference>
<evidence type="ECO:0000256" key="2">
    <source>
        <dbReference type="ARBA" id="ARBA00004651"/>
    </source>
</evidence>
<evidence type="ECO:0000256" key="10">
    <source>
        <dbReference type="ARBA" id="ARBA00022840"/>
    </source>
</evidence>
<keyword evidence="12" id="KW-0902">Two-component regulatory system</keyword>
<dbReference type="InterPro" id="IPR003661">
    <property type="entry name" value="HisK_dim/P_dom"/>
</dbReference>
<dbReference type="AlphaFoldDB" id="A0A415LMB1"/>
<keyword evidence="11 14" id="KW-1133">Transmembrane helix</keyword>
<evidence type="ECO:0000256" key="9">
    <source>
        <dbReference type="ARBA" id="ARBA00022777"/>
    </source>
</evidence>
<comment type="caution">
    <text evidence="16">The sequence shown here is derived from an EMBL/GenBank/DDBJ whole genome shotgun (WGS) entry which is preliminary data.</text>
</comment>
<protein>
    <recommendedName>
        <fullName evidence="3">histidine kinase</fullName>
        <ecNumber evidence="3">2.7.13.3</ecNumber>
    </recommendedName>
</protein>
<organism evidence="16 17">
    <name type="scientific">Blautia obeum</name>
    <dbReference type="NCBI Taxonomy" id="40520"/>
    <lineage>
        <taxon>Bacteria</taxon>
        <taxon>Bacillati</taxon>
        <taxon>Bacillota</taxon>
        <taxon>Clostridia</taxon>
        <taxon>Lachnospirales</taxon>
        <taxon>Lachnospiraceae</taxon>
        <taxon>Blautia</taxon>
    </lineage>
</organism>
<evidence type="ECO:0000256" key="12">
    <source>
        <dbReference type="ARBA" id="ARBA00023012"/>
    </source>
</evidence>
<evidence type="ECO:0000256" key="4">
    <source>
        <dbReference type="ARBA" id="ARBA00022475"/>
    </source>
</evidence>
<keyword evidence="5" id="KW-0597">Phosphoprotein</keyword>
<dbReference type="EC" id="2.7.13.3" evidence="3"/>
<proteinExistence type="predicted"/>
<keyword evidence="6" id="KW-0808">Transferase</keyword>
<evidence type="ECO:0000259" key="15">
    <source>
        <dbReference type="PROSITE" id="PS50109"/>
    </source>
</evidence>
<name>A0A415LMB1_9FIRM</name>
<reference evidence="16 17" key="1">
    <citation type="submission" date="2018-08" db="EMBL/GenBank/DDBJ databases">
        <title>A genome reference for cultivated species of the human gut microbiota.</title>
        <authorList>
            <person name="Zou Y."/>
            <person name="Xue W."/>
            <person name="Luo G."/>
        </authorList>
    </citation>
    <scope>NUCLEOTIDE SEQUENCE [LARGE SCALE GENOMIC DNA]</scope>
    <source>
        <strain evidence="16 17">AF37-6AC</strain>
    </source>
</reference>
<dbReference type="PANTHER" id="PTHR45528">
    <property type="entry name" value="SENSOR HISTIDINE KINASE CPXA"/>
    <property type="match status" value="1"/>
</dbReference>
<dbReference type="Proteomes" id="UP000285897">
    <property type="component" value="Unassembled WGS sequence"/>
</dbReference>
<accession>A0A415LMB1</accession>
<dbReference type="GO" id="GO:0005886">
    <property type="term" value="C:plasma membrane"/>
    <property type="evidence" value="ECO:0007669"/>
    <property type="project" value="UniProtKB-SubCell"/>
</dbReference>
<comment type="catalytic activity">
    <reaction evidence="1">
        <text>ATP + protein L-histidine = ADP + protein N-phospho-L-histidine.</text>
        <dbReference type="EC" id="2.7.13.3"/>
    </reaction>
</comment>
<feature type="transmembrane region" description="Helical" evidence="14">
    <location>
        <begin position="50"/>
        <end position="73"/>
    </location>
</feature>
<evidence type="ECO:0000256" key="7">
    <source>
        <dbReference type="ARBA" id="ARBA00022692"/>
    </source>
</evidence>
<gene>
    <name evidence="16" type="ORF">DW021_05130</name>
</gene>
<dbReference type="EMBL" id="QROS01000002">
    <property type="protein sequence ID" value="RHL49721.1"/>
    <property type="molecule type" value="Genomic_DNA"/>
</dbReference>
<dbReference type="InterPro" id="IPR004358">
    <property type="entry name" value="Sig_transdc_His_kin-like_C"/>
</dbReference>
<keyword evidence="9 16" id="KW-0418">Kinase</keyword>
<evidence type="ECO:0000256" key="1">
    <source>
        <dbReference type="ARBA" id="ARBA00000085"/>
    </source>
</evidence>
<dbReference type="Gene3D" id="1.10.287.130">
    <property type="match status" value="1"/>
</dbReference>